<dbReference type="SMART" id="SM00267">
    <property type="entry name" value="GGDEF"/>
    <property type="match status" value="1"/>
</dbReference>
<feature type="transmembrane region" description="Helical" evidence="3">
    <location>
        <begin position="12"/>
        <end position="34"/>
    </location>
</feature>
<reference evidence="5 6" key="1">
    <citation type="submission" date="2018-06" db="EMBL/GenBank/DDBJ databases">
        <title>Draft Whole-Genome Sequence of the purple photosynthetic bacterium Rhodospeudomonas palustris XCP.</title>
        <authorList>
            <person name="Rayyan A."/>
            <person name="Meyer T.E."/>
            <person name="Kyndt J.A."/>
        </authorList>
    </citation>
    <scope>NUCLEOTIDE SEQUENCE [LARGE SCALE GENOMIC DNA]</scope>
    <source>
        <strain evidence="5 6">XCP</strain>
    </source>
</reference>
<dbReference type="OrthoDB" id="9812260at2"/>
<dbReference type="GO" id="GO:0052621">
    <property type="term" value="F:diguanylate cyclase activity"/>
    <property type="evidence" value="ECO:0007669"/>
    <property type="project" value="UniProtKB-EC"/>
</dbReference>
<dbReference type="InterPro" id="IPR043128">
    <property type="entry name" value="Rev_trsase/Diguanyl_cyclase"/>
</dbReference>
<feature type="transmembrane region" description="Helical" evidence="3">
    <location>
        <begin position="54"/>
        <end position="72"/>
    </location>
</feature>
<dbReference type="NCBIfam" id="TIGR00254">
    <property type="entry name" value="GGDEF"/>
    <property type="match status" value="1"/>
</dbReference>
<dbReference type="EMBL" id="QKQS01000006">
    <property type="protein sequence ID" value="PZA13302.1"/>
    <property type="molecule type" value="Genomic_DNA"/>
</dbReference>
<dbReference type="SUPFAM" id="SSF55073">
    <property type="entry name" value="Nucleotide cyclase"/>
    <property type="match status" value="1"/>
</dbReference>
<dbReference type="Proteomes" id="UP000248134">
    <property type="component" value="Unassembled WGS sequence"/>
</dbReference>
<feature type="domain" description="GGDEF" evidence="4">
    <location>
        <begin position="122"/>
        <end position="253"/>
    </location>
</feature>
<evidence type="ECO:0000256" key="3">
    <source>
        <dbReference type="SAM" id="Phobius"/>
    </source>
</evidence>
<dbReference type="FunFam" id="3.30.70.270:FF:000001">
    <property type="entry name" value="Diguanylate cyclase domain protein"/>
    <property type="match status" value="1"/>
</dbReference>
<dbReference type="PROSITE" id="PS50887">
    <property type="entry name" value="GGDEF"/>
    <property type="match status" value="1"/>
</dbReference>
<dbReference type="GO" id="GO:0043709">
    <property type="term" value="P:cell adhesion involved in single-species biofilm formation"/>
    <property type="evidence" value="ECO:0007669"/>
    <property type="project" value="TreeGrafter"/>
</dbReference>
<dbReference type="InterPro" id="IPR029787">
    <property type="entry name" value="Nucleotide_cyclase"/>
</dbReference>
<sequence length="284" mass="29978">MPSQIVTQGDVIRYTAGRVAVAAGMTALVTMIFLISDLGTDWSATAQVGAVVKASMMVALGVSTTLSGAMAYRSAQLMRQLTSTRAELVRMSRTDPLTGLLNRRGFDAAAAALLAQAASAGQRVVALMCDIDRFKAINDHYGHNLGDRVLAEIGGILRDFSAPRGMLIARHGGEEFAGLMVGVTDAQANDYALELCRLCATEVACDGRRVAVTMSFGLAAYTGGELSALMRRADLALYRAKDLGRNCVVQLGDSDALPMLPAEPSGGVREAEIARDHRLVAGDL</sequence>
<comment type="catalytic activity">
    <reaction evidence="2">
        <text>2 GTP = 3',3'-c-di-GMP + 2 diphosphate</text>
        <dbReference type="Rhea" id="RHEA:24898"/>
        <dbReference type="ChEBI" id="CHEBI:33019"/>
        <dbReference type="ChEBI" id="CHEBI:37565"/>
        <dbReference type="ChEBI" id="CHEBI:58805"/>
        <dbReference type="EC" id="2.7.7.65"/>
    </reaction>
</comment>
<dbReference type="Pfam" id="PF00990">
    <property type="entry name" value="GGDEF"/>
    <property type="match status" value="1"/>
</dbReference>
<evidence type="ECO:0000259" key="4">
    <source>
        <dbReference type="PROSITE" id="PS50887"/>
    </source>
</evidence>
<accession>A0A323UJL8</accession>
<dbReference type="InterPro" id="IPR000160">
    <property type="entry name" value="GGDEF_dom"/>
</dbReference>
<dbReference type="PANTHER" id="PTHR45138">
    <property type="entry name" value="REGULATORY COMPONENTS OF SENSORY TRANSDUCTION SYSTEM"/>
    <property type="match status" value="1"/>
</dbReference>
<proteinExistence type="predicted"/>
<dbReference type="InterPro" id="IPR050469">
    <property type="entry name" value="Diguanylate_Cyclase"/>
</dbReference>
<protein>
    <recommendedName>
        <fullName evidence="1">diguanylate cyclase</fullName>
        <ecNumber evidence="1">2.7.7.65</ecNumber>
    </recommendedName>
</protein>
<dbReference type="PANTHER" id="PTHR45138:SF9">
    <property type="entry name" value="DIGUANYLATE CYCLASE DGCM-RELATED"/>
    <property type="match status" value="1"/>
</dbReference>
<evidence type="ECO:0000256" key="1">
    <source>
        <dbReference type="ARBA" id="ARBA00012528"/>
    </source>
</evidence>
<dbReference type="EC" id="2.7.7.65" evidence="1"/>
<keyword evidence="3" id="KW-0472">Membrane</keyword>
<dbReference type="GO" id="GO:1902201">
    <property type="term" value="P:negative regulation of bacterial-type flagellum-dependent cell motility"/>
    <property type="evidence" value="ECO:0007669"/>
    <property type="project" value="TreeGrafter"/>
</dbReference>
<comment type="caution">
    <text evidence="5">The sequence shown here is derived from an EMBL/GenBank/DDBJ whole genome shotgun (WGS) entry which is preliminary data.</text>
</comment>
<keyword evidence="3" id="KW-1133">Transmembrane helix</keyword>
<dbReference type="RefSeq" id="WP_110784476.1">
    <property type="nucleotide sequence ID" value="NZ_QKQS01000006.1"/>
</dbReference>
<evidence type="ECO:0000256" key="2">
    <source>
        <dbReference type="ARBA" id="ARBA00034247"/>
    </source>
</evidence>
<keyword evidence="3" id="KW-0812">Transmembrane</keyword>
<evidence type="ECO:0000313" key="6">
    <source>
        <dbReference type="Proteomes" id="UP000248134"/>
    </source>
</evidence>
<dbReference type="GO" id="GO:0005886">
    <property type="term" value="C:plasma membrane"/>
    <property type="evidence" value="ECO:0007669"/>
    <property type="project" value="TreeGrafter"/>
</dbReference>
<dbReference type="AlphaFoldDB" id="A0A323UJL8"/>
<name>A0A323UJL8_RHOPL</name>
<evidence type="ECO:0000313" key="5">
    <source>
        <dbReference type="EMBL" id="PZA13302.1"/>
    </source>
</evidence>
<dbReference type="Gene3D" id="3.30.70.270">
    <property type="match status" value="1"/>
</dbReference>
<organism evidence="5 6">
    <name type="scientific">Rhodopseudomonas palustris</name>
    <dbReference type="NCBI Taxonomy" id="1076"/>
    <lineage>
        <taxon>Bacteria</taxon>
        <taxon>Pseudomonadati</taxon>
        <taxon>Pseudomonadota</taxon>
        <taxon>Alphaproteobacteria</taxon>
        <taxon>Hyphomicrobiales</taxon>
        <taxon>Nitrobacteraceae</taxon>
        <taxon>Rhodopseudomonas</taxon>
    </lineage>
</organism>
<gene>
    <name evidence="5" type="ORF">DNX69_02695</name>
</gene>
<dbReference type="CDD" id="cd01949">
    <property type="entry name" value="GGDEF"/>
    <property type="match status" value="1"/>
</dbReference>